<sequence length="687" mass="76404">MLASMSNHCDQFYECSPQIISPLFTSSGSGSGTTSNSSKQQNFHAQGPQFSTSRWPIQSPYLSSAGSTIYTLTEEQPSLDYFSSQQFLSSSSAALPMHSGHTPHFYPCRLEQGQDIPRTVTNTHHRESSLSSLGSTGPESPYTTNLANPLIVDDIFEFNDISSFSTQKFFAPAPAPTHEVLLVPQFSSNQQVSSNLSLDMLSIPEMSYQERPEMPTSLSHHSPSISPLSEQNDQQNKQQTTEETHSSNFWMNGDVLPCDQAYGNISKIGEVITEVYEDGHFNSNLQISADSSPSTSIITAAQPSSNNIFEQRLQDAKNQHICANAQTPLILSNRECTPFSHGSPLAVSNSFNTNSPSMRFGTALHLREQQKAESDARILREQLRKESNSKSTPTTISPKDVDMVYYEEREDSLAAFFPSQQKTANVMTSYQLKQEPTKSDENISQQNYGSVAATRCDSSSTYSSSQPASNKNTNFNFVMPVVNENYQRLPQQYSFLPSQTQQQTNMILNSTSCFQTSQPPVDLRRGDYESESRNVEIKKPARVNADTGTYTCTYHGCTLRFDTPARLQRHKREGHRSSSAAAAASTVNGIGSNGITSSAFRNSQAGPHRCDRINPSTGKPCNTLFSRPYDLTRHEDTIHNTQKQKVYCPLCEDEKSFSRNDALTRHMRVVHPEYVDTTSRRRRGISG</sequence>
<dbReference type="PANTHER" id="PTHR46179:SF19">
    <property type="entry name" value="C2H2 FINGER DOMAIN TRANSCRIPTION FACTOR (EUROFUNG)-RELATED"/>
    <property type="match status" value="1"/>
</dbReference>
<name>A0A420IG80_9PEZI</name>
<dbReference type="GO" id="GO:0008270">
    <property type="term" value="F:zinc ion binding"/>
    <property type="evidence" value="ECO:0007669"/>
    <property type="project" value="UniProtKB-KW"/>
</dbReference>
<feature type="domain" description="C2H2-type" evidence="3">
    <location>
        <begin position="608"/>
        <end position="644"/>
    </location>
</feature>
<feature type="region of interest" description="Disordered" evidence="2">
    <location>
        <begin position="512"/>
        <end position="532"/>
    </location>
</feature>
<reference evidence="4 5" key="1">
    <citation type="journal article" date="2018" name="BMC Genomics">
        <title>Comparative genome analyses reveal sequence features reflecting distinct modes of host-adaptation between dicot and monocot powdery mildew.</title>
        <authorList>
            <person name="Wu Y."/>
            <person name="Ma X."/>
            <person name="Pan Z."/>
            <person name="Kale S.D."/>
            <person name="Song Y."/>
            <person name="King H."/>
            <person name="Zhang Q."/>
            <person name="Presley C."/>
            <person name="Deng X."/>
            <person name="Wei C.I."/>
            <person name="Xiao S."/>
        </authorList>
    </citation>
    <scope>NUCLEOTIDE SEQUENCE [LARGE SCALE GENOMIC DNA]</scope>
    <source>
        <strain evidence="4">UMSG1</strain>
    </source>
</reference>
<comment type="caution">
    <text evidence="4">The sequence shown here is derived from an EMBL/GenBank/DDBJ whole genome shotgun (WGS) entry which is preliminary data.</text>
</comment>
<feature type="compositionally biased region" description="Polar residues" evidence="2">
    <location>
        <begin position="230"/>
        <end position="239"/>
    </location>
</feature>
<feature type="region of interest" description="Disordered" evidence="2">
    <location>
        <begin position="26"/>
        <end position="56"/>
    </location>
</feature>
<dbReference type="InterPro" id="IPR013087">
    <property type="entry name" value="Znf_C2H2_type"/>
</dbReference>
<accession>A0A420IG80</accession>
<dbReference type="PROSITE" id="PS50157">
    <property type="entry name" value="ZINC_FINGER_C2H2_2"/>
    <property type="match status" value="2"/>
</dbReference>
<dbReference type="PANTHER" id="PTHR46179">
    <property type="entry name" value="ZINC FINGER PROTEIN"/>
    <property type="match status" value="1"/>
</dbReference>
<feature type="compositionally biased region" description="Low complexity" evidence="2">
    <location>
        <begin position="26"/>
        <end position="38"/>
    </location>
</feature>
<feature type="compositionally biased region" description="Basic and acidic residues" evidence="2">
    <location>
        <begin position="522"/>
        <end position="532"/>
    </location>
</feature>
<feature type="region of interest" description="Disordered" evidence="2">
    <location>
        <begin position="210"/>
        <end position="250"/>
    </location>
</feature>
<gene>
    <name evidence="4" type="ORF">GcM1_243028</name>
</gene>
<dbReference type="GO" id="GO:0006357">
    <property type="term" value="P:regulation of transcription by RNA polymerase II"/>
    <property type="evidence" value="ECO:0007669"/>
    <property type="project" value="TreeGrafter"/>
</dbReference>
<proteinExistence type="predicted"/>
<feature type="compositionally biased region" description="Polar residues" evidence="2">
    <location>
        <begin position="39"/>
        <end position="56"/>
    </location>
</feature>
<dbReference type="InterPro" id="IPR036236">
    <property type="entry name" value="Znf_C2H2_sf"/>
</dbReference>
<protein>
    <submittedName>
        <fullName evidence="4">Putative c2h2 transcription factor protein</fullName>
    </submittedName>
</protein>
<feature type="compositionally biased region" description="Polar residues" evidence="2">
    <location>
        <begin position="129"/>
        <end position="141"/>
    </location>
</feature>
<dbReference type="GO" id="GO:0005634">
    <property type="term" value="C:nucleus"/>
    <property type="evidence" value="ECO:0007669"/>
    <property type="project" value="TreeGrafter"/>
</dbReference>
<dbReference type="SMART" id="SM00355">
    <property type="entry name" value="ZnF_C2H2"/>
    <property type="match status" value="3"/>
</dbReference>
<dbReference type="SUPFAM" id="SSF57667">
    <property type="entry name" value="beta-beta-alpha zinc fingers"/>
    <property type="match status" value="1"/>
</dbReference>
<dbReference type="AlphaFoldDB" id="A0A420IG80"/>
<dbReference type="InterPro" id="IPR051061">
    <property type="entry name" value="Zinc_finger_trans_reg"/>
</dbReference>
<keyword evidence="1" id="KW-0863">Zinc-finger</keyword>
<dbReference type="PROSITE" id="PS00028">
    <property type="entry name" value="ZINC_FINGER_C2H2_1"/>
    <property type="match status" value="1"/>
</dbReference>
<feature type="region of interest" description="Disordered" evidence="2">
    <location>
        <begin position="122"/>
        <end position="141"/>
    </location>
</feature>
<feature type="domain" description="C2H2-type" evidence="3">
    <location>
        <begin position="550"/>
        <end position="580"/>
    </location>
</feature>
<dbReference type="Proteomes" id="UP000285326">
    <property type="component" value="Unassembled WGS sequence"/>
</dbReference>
<organism evidence="4 5">
    <name type="scientific">Golovinomyces cichoracearum</name>
    <dbReference type="NCBI Taxonomy" id="62708"/>
    <lineage>
        <taxon>Eukaryota</taxon>
        <taxon>Fungi</taxon>
        <taxon>Dikarya</taxon>
        <taxon>Ascomycota</taxon>
        <taxon>Pezizomycotina</taxon>
        <taxon>Leotiomycetes</taxon>
        <taxon>Erysiphales</taxon>
        <taxon>Erysiphaceae</taxon>
        <taxon>Golovinomyces</taxon>
    </lineage>
</organism>
<evidence type="ECO:0000313" key="4">
    <source>
        <dbReference type="EMBL" id="RKF73550.1"/>
    </source>
</evidence>
<keyword evidence="1" id="KW-0862">Zinc</keyword>
<evidence type="ECO:0000259" key="3">
    <source>
        <dbReference type="PROSITE" id="PS50157"/>
    </source>
</evidence>
<dbReference type="EMBL" id="MCBS01024383">
    <property type="protein sequence ID" value="RKF73550.1"/>
    <property type="molecule type" value="Genomic_DNA"/>
</dbReference>
<evidence type="ECO:0000313" key="5">
    <source>
        <dbReference type="Proteomes" id="UP000285326"/>
    </source>
</evidence>
<dbReference type="Gene3D" id="3.30.160.60">
    <property type="entry name" value="Classic Zinc Finger"/>
    <property type="match status" value="1"/>
</dbReference>
<evidence type="ECO:0000256" key="2">
    <source>
        <dbReference type="SAM" id="MobiDB-lite"/>
    </source>
</evidence>
<keyword evidence="1" id="KW-0479">Metal-binding</keyword>
<feature type="compositionally biased region" description="Low complexity" evidence="2">
    <location>
        <begin position="217"/>
        <end position="229"/>
    </location>
</feature>
<dbReference type="Pfam" id="PF00096">
    <property type="entry name" value="zf-C2H2"/>
    <property type="match status" value="1"/>
</dbReference>
<evidence type="ECO:0000256" key="1">
    <source>
        <dbReference type="PROSITE-ProRule" id="PRU00042"/>
    </source>
</evidence>